<accession>A0ACC0E045</accession>
<protein>
    <submittedName>
        <fullName evidence="1">Uncharacterized protein</fullName>
    </submittedName>
</protein>
<gene>
    <name evidence="1" type="ORF">MJO28_012083</name>
</gene>
<name>A0ACC0E045_9BASI</name>
<evidence type="ECO:0000313" key="1">
    <source>
        <dbReference type="EMBL" id="KAI7942056.1"/>
    </source>
</evidence>
<reference evidence="1 2" key="3">
    <citation type="journal article" date="2022" name="Microbiol. Spectr.">
        <title>Folding features and dynamics of 3D genome architecture in plant fungal pathogens.</title>
        <authorList>
            <person name="Xia C."/>
        </authorList>
    </citation>
    <scope>NUCLEOTIDE SEQUENCE [LARGE SCALE GENOMIC DNA]</scope>
    <source>
        <strain evidence="1 2">93-210</strain>
    </source>
</reference>
<reference evidence="2" key="2">
    <citation type="journal article" date="2018" name="Mol. Plant Microbe Interact.">
        <title>Genome sequence resources for the wheat stripe rust pathogen (Puccinia striiformis f. sp. tritici) and the barley stripe rust pathogen (Puccinia striiformis f. sp. hordei).</title>
        <authorList>
            <person name="Xia C."/>
            <person name="Wang M."/>
            <person name="Yin C."/>
            <person name="Cornejo O.E."/>
            <person name="Hulbert S.H."/>
            <person name="Chen X."/>
        </authorList>
    </citation>
    <scope>NUCLEOTIDE SEQUENCE [LARGE SCALE GENOMIC DNA]</scope>
    <source>
        <strain evidence="2">93-210</strain>
    </source>
</reference>
<dbReference type="Proteomes" id="UP001060170">
    <property type="component" value="Chromosome 12"/>
</dbReference>
<reference evidence="2" key="1">
    <citation type="journal article" date="2018" name="BMC Genomics">
        <title>Genomic insights into host adaptation between the wheat stripe rust pathogen (Puccinia striiformis f. sp. tritici) and the barley stripe rust pathogen (Puccinia striiformis f. sp. hordei).</title>
        <authorList>
            <person name="Xia C."/>
            <person name="Wang M."/>
            <person name="Yin C."/>
            <person name="Cornejo O.E."/>
            <person name="Hulbert S.H."/>
            <person name="Chen X."/>
        </authorList>
    </citation>
    <scope>NUCLEOTIDE SEQUENCE [LARGE SCALE GENOMIC DNA]</scope>
    <source>
        <strain evidence="2">93-210</strain>
    </source>
</reference>
<comment type="caution">
    <text evidence="1">The sequence shown here is derived from an EMBL/GenBank/DDBJ whole genome shotgun (WGS) entry which is preliminary data.</text>
</comment>
<sequence>MHRHSSCPGSTGAPSGGTNQKGLCPTEIHGTLADQAATAPTIPATDLVRRAFSKHGSTFLVSSPREAQ</sequence>
<proteinExistence type="predicted"/>
<dbReference type="EMBL" id="CM045876">
    <property type="protein sequence ID" value="KAI7942056.1"/>
    <property type="molecule type" value="Genomic_DNA"/>
</dbReference>
<evidence type="ECO:0000313" key="2">
    <source>
        <dbReference type="Proteomes" id="UP001060170"/>
    </source>
</evidence>
<organism evidence="1 2">
    <name type="scientific">Puccinia striiformis f. sp. tritici</name>
    <dbReference type="NCBI Taxonomy" id="168172"/>
    <lineage>
        <taxon>Eukaryota</taxon>
        <taxon>Fungi</taxon>
        <taxon>Dikarya</taxon>
        <taxon>Basidiomycota</taxon>
        <taxon>Pucciniomycotina</taxon>
        <taxon>Pucciniomycetes</taxon>
        <taxon>Pucciniales</taxon>
        <taxon>Pucciniaceae</taxon>
        <taxon>Puccinia</taxon>
    </lineage>
</organism>
<keyword evidence="2" id="KW-1185">Reference proteome</keyword>